<dbReference type="InterPro" id="IPR002645">
    <property type="entry name" value="STAS_dom"/>
</dbReference>
<protein>
    <submittedName>
        <fullName evidence="2">STAS domain-containing protein</fullName>
    </submittedName>
</protein>
<reference evidence="2 3" key="1">
    <citation type="submission" date="2018-07" db="EMBL/GenBank/DDBJ databases">
        <title>Marsedoiliclastica nanhaica gen. nov. sp. nov., a novel marine hydrocarbonoclastic bacterium isolated from an in-situ enriched hydrocarbon-degrading consortium in deep-sea sediment.</title>
        <authorList>
            <person name="Dong C."/>
            <person name="Ma T."/>
            <person name="Liu R."/>
            <person name="Shao Z."/>
        </authorList>
    </citation>
    <scope>NUCLEOTIDE SEQUENCE [LARGE SCALE GENOMIC DNA]</scope>
    <source>
        <strain evidence="3">soil36-7</strain>
    </source>
</reference>
<sequence>MAANKKGRVGVEPGRVTLAADETVLVSGQFDYQGVVAAREEGEKLIRALAASRCRIDLSGVESADSAFMALLLSWIRLCERRGVVLELVAVPEPLLAMARVSGLETILPVASEQAGARNSA</sequence>
<dbReference type="AlphaFoldDB" id="A0A4P7XIL1"/>
<dbReference type="InterPro" id="IPR058548">
    <property type="entry name" value="MlaB-like_STAS"/>
</dbReference>
<organism evidence="2 3">
    <name type="scientific">Hydrocarboniclastica marina</name>
    <dbReference type="NCBI Taxonomy" id="2259620"/>
    <lineage>
        <taxon>Bacteria</taxon>
        <taxon>Pseudomonadati</taxon>
        <taxon>Pseudomonadota</taxon>
        <taxon>Gammaproteobacteria</taxon>
        <taxon>Alteromonadales</taxon>
        <taxon>Alteromonadaceae</taxon>
        <taxon>Hydrocarboniclastica</taxon>
    </lineage>
</organism>
<dbReference type="OrthoDB" id="5900662at2"/>
<dbReference type="KEGG" id="hmi:soil367_11815"/>
<dbReference type="PROSITE" id="PS50801">
    <property type="entry name" value="STAS"/>
    <property type="match status" value="1"/>
</dbReference>
<dbReference type="InterPro" id="IPR036513">
    <property type="entry name" value="STAS_dom_sf"/>
</dbReference>
<feature type="domain" description="STAS" evidence="1">
    <location>
        <begin position="26"/>
        <end position="121"/>
    </location>
</feature>
<dbReference type="Gene3D" id="3.30.750.24">
    <property type="entry name" value="STAS domain"/>
    <property type="match status" value="1"/>
</dbReference>
<dbReference type="EMBL" id="CP031093">
    <property type="protein sequence ID" value="QCF26563.1"/>
    <property type="molecule type" value="Genomic_DNA"/>
</dbReference>
<evidence type="ECO:0000313" key="3">
    <source>
        <dbReference type="Proteomes" id="UP000298049"/>
    </source>
</evidence>
<accession>A0A4P7XIL1</accession>
<evidence type="ECO:0000259" key="1">
    <source>
        <dbReference type="PROSITE" id="PS50801"/>
    </source>
</evidence>
<dbReference type="CDD" id="cd07043">
    <property type="entry name" value="STAS_anti-anti-sigma_factors"/>
    <property type="match status" value="1"/>
</dbReference>
<gene>
    <name evidence="2" type="ORF">soil367_11815</name>
</gene>
<dbReference type="RefSeq" id="WP_136549272.1">
    <property type="nucleotide sequence ID" value="NZ_CP031093.1"/>
</dbReference>
<name>A0A4P7XIL1_9ALTE</name>
<dbReference type="Proteomes" id="UP000298049">
    <property type="component" value="Chromosome"/>
</dbReference>
<evidence type="ECO:0000313" key="2">
    <source>
        <dbReference type="EMBL" id="QCF26563.1"/>
    </source>
</evidence>
<dbReference type="Pfam" id="PF13466">
    <property type="entry name" value="STAS_2"/>
    <property type="match status" value="1"/>
</dbReference>
<dbReference type="SUPFAM" id="SSF52091">
    <property type="entry name" value="SpoIIaa-like"/>
    <property type="match status" value="1"/>
</dbReference>
<keyword evidence="3" id="KW-1185">Reference proteome</keyword>
<proteinExistence type="predicted"/>